<dbReference type="EMBL" id="JBHFFA010000007">
    <property type="protein sequence ID" value="KAL2613198.1"/>
    <property type="molecule type" value="Genomic_DNA"/>
</dbReference>
<feature type="region of interest" description="Disordered" evidence="1">
    <location>
        <begin position="1"/>
        <end position="64"/>
    </location>
</feature>
<protein>
    <recommendedName>
        <fullName evidence="2">CUE domain-containing protein</fullName>
    </recommendedName>
</protein>
<sequence>MEAQVTVADNPDSGFKRGKSKQGGGGNVNSGGYRQKWIPSESSNARAAVVKKGQDAGGKAFVEKNHKKPVVSLSELEESSKAWSKVHNIDIKPNKSESTTADSSSTSSARGSSSRKTVEQSFVAYLPQDDVVLEASETQGVIDLLNKQLSSLLRLPYRRFWDKVTLDESLSVFLDSYLHYRKRWFDVPTEPPSRPEINIVVGDGDLSRRVFMVLLRLSSRSEPGVADSESLSAKEHAGFLKERKLFDIPKLLDVSAIYGQDNPALTQRLVRNVFEAQPEYIHDLAGYVSPILERIITLHQYCCETVDNVAARQLNTDTRKDLTGPEDPMIFPVADRVFEELLEIVDYLNDFIFTLSAFILVFPSAATILITSGYSNSGSEQGLFLCAFASMHDILLPKLLEGFQLIVSNLSKKNEQEAAFGCPIRLERMRKRLVDLGWLLIEARYFRDSSGEDMSATPSQYDPDEVIIKGDSLVQELVALAIGPSDYSSNSGFACTGSLLKSMEKSHGLSYHLDQACQRGALVLDDAQKEYISALLVDERAPVAPVNLTPGTKQENVLRLTYPEKGADDETVIRQSKISQIRDIFPDFGEGFIDACLEAYDNNSENVIQRILEGTLHPELKELETSLAAKPASVAKPQPVKDKGKGKMHEITEAESFWEDKPPLPPAGGSSAFPTGGSSSSSSAASRGESPLSNVTVREENTGRYMRRQKEDDENFSDLLDSRRTGQEDLQRAIKAAAARAEYEDEYDDSFDELGYMADAGGIEETETLADLVGKRGGGRRDNPESGSSGRPSPVTPWGVTSSSGNKKSSGNGPSGRGDSSSRGERQHPAGGPSGKLEHQRGDKAESELLAGGFKDHHEPSRGDRRQSANALKSIEETQGRENTRRNARGAACVNLEAQRGQPADGQVKELEAQKGDKLGFEGSSNALSTSQGSHFGSPVSEMEGQQDGTQGNLAAGRGRGGRGGRGRGKNRGPQPKSEFYLKDGKLYSYKVAGAVAVGSVEEADAIKQEMREMIYGLGEGGNVPRPQDGNEGRHEDSGNAGRGERGRGRGGYGRGRGDGRGRGGYDNHHRKDKAMQKLFSGLGS</sequence>
<feature type="region of interest" description="Disordered" evidence="1">
    <location>
        <begin position="1018"/>
        <end position="1085"/>
    </location>
</feature>
<feature type="region of interest" description="Disordered" evidence="1">
    <location>
        <begin position="628"/>
        <end position="747"/>
    </location>
</feature>
<feature type="compositionally biased region" description="Basic and acidic residues" evidence="1">
    <location>
        <begin position="639"/>
        <end position="662"/>
    </location>
</feature>
<evidence type="ECO:0000259" key="2">
    <source>
        <dbReference type="PROSITE" id="PS51140"/>
    </source>
</evidence>
<feature type="compositionally biased region" description="Basic and acidic residues" evidence="1">
    <location>
        <begin position="1056"/>
        <end position="1076"/>
    </location>
</feature>
<dbReference type="Gene3D" id="1.10.8.10">
    <property type="entry name" value="DNA helicase RuvA subunit, C-terminal domain"/>
    <property type="match status" value="1"/>
</dbReference>
<evidence type="ECO:0000256" key="1">
    <source>
        <dbReference type="SAM" id="MobiDB-lite"/>
    </source>
</evidence>
<feature type="compositionally biased region" description="Basic and acidic residues" evidence="1">
    <location>
        <begin position="1029"/>
        <end position="1048"/>
    </location>
</feature>
<feature type="compositionally biased region" description="Basic and acidic residues" evidence="1">
    <location>
        <begin position="720"/>
        <end position="732"/>
    </location>
</feature>
<feature type="compositionally biased region" description="Basic and acidic residues" evidence="1">
    <location>
        <begin position="836"/>
        <end position="847"/>
    </location>
</feature>
<feature type="compositionally biased region" description="Basic residues" evidence="1">
    <location>
        <begin position="960"/>
        <end position="971"/>
    </location>
</feature>
<name>A0ABD1Y093_9MARC</name>
<evidence type="ECO:0000313" key="3">
    <source>
        <dbReference type="EMBL" id="KAL2613198.1"/>
    </source>
</evidence>
<dbReference type="AlphaFoldDB" id="A0ABD1Y093"/>
<dbReference type="InterPro" id="IPR009060">
    <property type="entry name" value="UBA-like_sf"/>
</dbReference>
<dbReference type="InterPro" id="IPR052586">
    <property type="entry name" value="ASCC2"/>
</dbReference>
<feature type="compositionally biased region" description="Basic and acidic residues" evidence="1">
    <location>
        <begin position="854"/>
        <end position="867"/>
    </location>
</feature>
<evidence type="ECO:0000313" key="4">
    <source>
        <dbReference type="Proteomes" id="UP001605036"/>
    </source>
</evidence>
<feature type="compositionally biased region" description="Low complexity" evidence="1">
    <location>
        <begin position="802"/>
        <end position="819"/>
    </location>
</feature>
<feature type="domain" description="CUE" evidence="2">
    <location>
        <begin position="573"/>
        <end position="616"/>
    </location>
</feature>
<feature type="compositionally biased region" description="Low complexity" evidence="1">
    <location>
        <begin position="96"/>
        <end position="113"/>
    </location>
</feature>
<feature type="region of interest" description="Disordered" evidence="1">
    <location>
        <begin position="87"/>
        <end position="113"/>
    </location>
</feature>
<dbReference type="PANTHER" id="PTHR21494:SF0">
    <property type="entry name" value="ACTIVATING SIGNAL COINTEGRATOR 1 COMPLEX SUBUNIT 2"/>
    <property type="match status" value="1"/>
</dbReference>
<dbReference type="CDD" id="cd14364">
    <property type="entry name" value="CUE_ASCC2"/>
    <property type="match status" value="1"/>
</dbReference>
<proteinExistence type="predicted"/>
<dbReference type="SUPFAM" id="SSF46934">
    <property type="entry name" value="UBA-like"/>
    <property type="match status" value="1"/>
</dbReference>
<feature type="region of interest" description="Disordered" evidence="1">
    <location>
        <begin position="767"/>
        <end position="983"/>
    </location>
</feature>
<dbReference type="SMART" id="SM00546">
    <property type="entry name" value="CUE"/>
    <property type="match status" value="1"/>
</dbReference>
<dbReference type="Pfam" id="PF02845">
    <property type="entry name" value="CUE"/>
    <property type="match status" value="1"/>
</dbReference>
<organism evidence="3 4">
    <name type="scientific">Riccia fluitans</name>
    <dbReference type="NCBI Taxonomy" id="41844"/>
    <lineage>
        <taxon>Eukaryota</taxon>
        <taxon>Viridiplantae</taxon>
        <taxon>Streptophyta</taxon>
        <taxon>Embryophyta</taxon>
        <taxon>Marchantiophyta</taxon>
        <taxon>Marchantiopsida</taxon>
        <taxon>Marchantiidae</taxon>
        <taxon>Marchantiales</taxon>
        <taxon>Ricciaceae</taxon>
        <taxon>Riccia</taxon>
    </lineage>
</organism>
<dbReference type="Proteomes" id="UP001605036">
    <property type="component" value="Unassembled WGS sequence"/>
</dbReference>
<dbReference type="PROSITE" id="PS51140">
    <property type="entry name" value="CUE"/>
    <property type="match status" value="1"/>
</dbReference>
<dbReference type="InterPro" id="IPR041800">
    <property type="entry name" value="ASCC2_CUE"/>
</dbReference>
<feature type="compositionally biased region" description="Low complexity" evidence="1">
    <location>
        <begin position="667"/>
        <end position="693"/>
    </location>
</feature>
<comment type="caution">
    <text evidence="3">The sequence shown here is derived from an EMBL/GenBank/DDBJ whole genome shotgun (WGS) entry which is preliminary data.</text>
</comment>
<feature type="compositionally biased region" description="Basic and acidic residues" evidence="1">
    <location>
        <begin position="907"/>
        <end position="920"/>
    </location>
</feature>
<dbReference type="InterPro" id="IPR003892">
    <property type="entry name" value="CUE"/>
</dbReference>
<keyword evidence="4" id="KW-1185">Reference proteome</keyword>
<dbReference type="PANTHER" id="PTHR21494">
    <property type="entry name" value="ACTIVATING SIGNAL COINTEGRATOR 1 COMPLEX SUBUNIT 2 ASC-1 COMPLEX SUBUNIT P100"/>
    <property type="match status" value="1"/>
</dbReference>
<feature type="compositionally biased region" description="Polar residues" evidence="1">
    <location>
        <begin position="923"/>
        <end position="935"/>
    </location>
</feature>
<feature type="compositionally biased region" description="Basic and acidic residues" evidence="1">
    <location>
        <begin position="874"/>
        <end position="885"/>
    </location>
</feature>
<gene>
    <name evidence="3" type="ORF">R1flu_024890</name>
</gene>
<accession>A0ABD1Y093</accession>
<reference evidence="3 4" key="1">
    <citation type="submission" date="2024-09" db="EMBL/GenBank/DDBJ databases">
        <title>Chromosome-scale assembly of Riccia fluitans.</title>
        <authorList>
            <person name="Paukszto L."/>
            <person name="Sawicki J."/>
            <person name="Karawczyk K."/>
            <person name="Piernik-Szablinska J."/>
            <person name="Szczecinska M."/>
            <person name="Mazdziarz M."/>
        </authorList>
    </citation>
    <scope>NUCLEOTIDE SEQUENCE [LARGE SCALE GENOMIC DNA]</scope>
    <source>
        <strain evidence="3">Rf_01</strain>
        <tissue evidence="3">Aerial parts of the thallus</tissue>
    </source>
</reference>